<evidence type="ECO:0000256" key="2">
    <source>
        <dbReference type="SAM" id="MobiDB-lite"/>
    </source>
</evidence>
<feature type="region of interest" description="Disordered" evidence="2">
    <location>
        <begin position="455"/>
        <end position="494"/>
    </location>
</feature>
<protein>
    <recommendedName>
        <fullName evidence="4">Reverse transcriptase Ty1/copia-type domain-containing protein</fullName>
    </recommendedName>
</protein>
<dbReference type="Gene3D" id="2.40.70.10">
    <property type="entry name" value="Acid Proteases"/>
    <property type="match status" value="1"/>
</dbReference>
<feature type="region of interest" description="Disordered" evidence="2">
    <location>
        <begin position="868"/>
        <end position="888"/>
    </location>
</feature>
<sequence>MAEYSQKWHNGTSSKARSTETSDRLAAIKVQLNNLGREIKKVNEKLYDAQVGCKLCKGPHYTKDCPLKEEGKTLEEAYYIKFGAPYQPGGQYRAAGPGFYQRNNENSSRLQNYYCDDWREAQDVNILETYDHTLPQKEKDPGSFTLPCFIHNVYFDKSLVDLGASVSVMPFSTYTNLGLGILSHTSLTIELADKTIKQPRASKAYKPTGNSWNKADLEDQSLDDLFNNLKIYEAEVKSSSSTSHNTQNIAFVSSNNTDSTNELVSVVSNVSAASTKAPVSTLLNVDNLSNVVIYSFFASQSNSPQLDNEDLKQINADDLEAMDLKWHMAMLTMRAMRFLQRTGRNLGANGTGAIWFDMSKVEYYNCHRRGYFLRECRSHRDNRNKDTQRITVSVKTSTSNALVFDCDKMNSFESEDSMPTRPVHDRYKSGEGYHVVPPPYTGTFMPPKHDLVFNDASPTSETVPTVPSDSKDKSEHESMSKQKEPSFVPTNEHVKTPRASVKIVKHPRQAKTLRTDTQKSRGHKHSWNRKACFVCKSMNHLIKDYDFYAQQMVQKIPKPVKHVVNKAHLPIRRPINHRPVPKNSNFHQKVTTVKDKKVNAVKGTNGNWVWKPKCNVLNHVSRLTSASMTLQQIDYTYALRRSKHMTGNISYLSNFKETNGGYVAFGGNPKGGKITGKDTECVVLSSNFKLPDENHVLLRVLRENNMYNVDLKNVVPSRDLTCLFAKAALDEKWTKWLFDIDTLTQSMNYQPVVVGNQPNHNTGIQGNFNASKVIKKAVSAQQYVLLPIWSTGSTDPQNIDVAAAFDVKENENKVYVSPSSSEKTKKHDEKDKIETKGKSLVDLSTGVRDLKDDFEEFSVNSTNRVNAASAPVTTVGPNPTNSTNSFNAASTSDNHVSLNFKIGVKSSFVDPSQYPDDPDMPALEDIVYSDDEDDVGAEADFSNLETHISTRSMARMVKEQGFEDPDYPDKVYKVVKAFYGLHQAFIAWYETLANYLLENGFQRGKIDLTLSTKKELCKAFEKLMNDKFQMSSMGELTFFLGLQVKKKNDEIFINQDKYVAEILRKFGLIYGKSANTLIDTKKPLLKDHDGEDVDVHIYRYLKGKPNLGLWYPKDSPFNMVAYSDSNYVVASLDRKYIIGGCQFLGCRLFWGSVLVKKTNDVVKLQALINRKKVVITEDTIRQDLRLNDADGVECLPNEEIFAELARMGYEKPPPKLTFYKAFFSAQWNFLIHTLVQFLINNQVDDLSSYTTKYTSPALTQKVFANMRRIGKGFGEETPLFDTMLVQPQSDVVNEDDNEKVANLEQDKFAQALEIVKLKQRVKKLKKQRKLKHSGFKRLRKVGGRIKAIDADEDITLIDAETQSELVAELQRRLERKDEVNTAAKEVNAAKPTVFNNEEVTMTMAQTLIKMKAKKARILDEQMAKRLQDKEIEQAAAREKKEKEDFERAKDFLKLKEKTNLCSSSQEKHDCMFEEYGWLQDGTFKRVGGITQAYQSFEDMLKDFNREDLDALWRLVKERFSTTVPTVDKEKALWVELKRLFEPNVDEVIWKLQRYMHYLIIWKLYSNCRVHQVSLTTRRHDMYMLVEKDYPLSNEIMTVMLSTRLQVEEDSEMARDLVMKIFMKGNQPRSKSLDTSSN</sequence>
<dbReference type="EMBL" id="BKCJ010004871">
    <property type="protein sequence ID" value="GEU63578.1"/>
    <property type="molecule type" value="Genomic_DNA"/>
</dbReference>
<feature type="compositionally biased region" description="Low complexity" evidence="2">
    <location>
        <begin position="877"/>
        <end position="888"/>
    </location>
</feature>
<reference evidence="3" key="1">
    <citation type="journal article" date="2019" name="Sci. Rep.">
        <title>Draft genome of Tanacetum cinerariifolium, the natural source of mosquito coil.</title>
        <authorList>
            <person name="Yamashiro T."/>
            <person name="Shiraishi A."/>
            <person name="Satake H."/>
            <person name="Nakayama K."/>
        </authorList>
    </citation>
    <scope>NUCLEOTIDE SEQUENCE</scope>
</reference>
<keyword evidence="1" id="KW-0175">Coiled coil</keyword>
<evidence type="ECO:0008006" key="4">
    <source>
        <dbReference type="Google" id="ProtNLM"/>
    </source>
</evidence>
<accession>A0A6L2LPF7</accession>
<feature type="region of interest" description="Disordered" evidence="2">
    <location>
        <begin position="1"/>
        <end position="20"/>
    </location>
</feature>
<feature type="compositionally biased region" description="Polar residues" evidence="2">
    <location>
        <begin position="456"/>
        <end position="468"/>
    </location>
</feature>
<evidence type="ECO:0000256" key="1">
    <source>
        <dbReference type="SAM" id="Coils"/>
    </source>
</evidence>
<feature type="compositionally biased region" description="Polar residues" evidence="2">
    <location>
        <begin position="7"/>
        <end position="16"/>
    </location>
</feature>
<dbReference type="PANTHER" id="PTHR33067:SF9">
    <property type="entry name" value="RNA-DIRECTED DNA POLYMERASE"/>
    <property type="match status" value="1"/>
</dbReference>
<evidence type="ECO:0000313" key="3">
    <source>
        <dbReference type="EMBL" id="GEU63578.1"/>
    </source>
</evidence>
<gene>
    <name evidence="3" type="ORF">Tci_035556</name>
</gene>
<proteinExistence type="predicted"/>
<feature type="coiled-coil region" evidence="1">
    <location>
        <begin position="1359"/>
        <end position="1386"/>
    </location>
</feature>
<dbReference type="InterPro" id="IPR021109">
    <property type="entry name" value="Peptidase_aspartic_dom_sf"/>
</dbReference>
<feature type="coiled-coil region" evidence="1">
    <location>
        <begin position="1428"/>
        <end position="1455"/>
    </location>
</feature>
<name>A0A6L2LPF7_TANCI</name>
<feature type="compositionally biased region" description="Basic and acidic residues" evidence="2">
    <location>
        <begin position="469"/>
        <end position="484"/>
    </location>
</feature>
<organism evidence="3">
    <name type="scientific">Tanacetum cinerariifolium</name>
    <name type="common">Dalmatian daisy</name>
    <name type="synonym">Chrysanthemum cinerariifolium</name>
    <dbReference type="NCBI Taxonomy" id="118510"/>
    <lineage>
        <taxon>Eukaryota</taxon>
        <taxon>Viridiplantae</taxon>
        <taxon>Streptophyta</taxon>
        <taxon>Embryophyta</taxon>
        <taxon>Tracheophyta</taxon>
        <taxon>Spermatophyta</taxon>
        <taxon>Magnoliopsida</taxon>
        <taxon>eudicotyledons</taxon>
        <taxon>Gunneridae</taxon>
        <taxon>Pentapetalae</taxon>
        <taxon>asterids</taxon>
        <taxon>campanulids</taxon>
        <taxon>Asterales</taxon>
        <taxon>Asteraceae</taxon>
        <taxon>Asteroideae</taxon>
        <taxon>Anthemideae</taxon>
        <taxon>Anthemidinae</taxon>
        <taxon>Tanacetum</taxon>
    </lineage>
</organism>
<comment type="caution">
    <text evidence="3">The sequence shown here is derived from an EMBL/GenBank/DDBJ whole genome shotgun (WGS) entry which is preliminary data.</text>
</comment>
<dbReference type="PANTHER" id="PTHR33067">
    <property type="entry name" value="RNA-DIRECTED DNA POLYMERASE-RELATED"/>
    <property type="match status" value="1"/>
</dbReference>